<feature type="transmembrane region" description="Helical" evidence="2">
    <location>
        <begin position="34"/>
        <end position="55"/>
    </location>
</feature>
<keyword evidence="2" id="KW-0812">Transmembrane</keyword>
<feature type="compositionally biased region" description="Polar residues" evidence="1">
    <location>
        <begin position="542"/>
        <end position="571"/>
    </location>
</feature>
<name>A0A1D1Y6P6_9ARAE</name>
<protein>
    <recommendedName>
        <fullName evidence="4">Ribosomal protein L34Ae</fullName>
    </recommendedName>
</protein>
<evidence type="ECO:0008006" key="4">
    <source>
        <dbReference type="Google" id="ProtNLM"/>
    </source>
</evidence>
<feature type="compositionally biased region" description="Basic and acidic residues" evidence="1">
    <location>
        <begin position="461"/>
        <end position="476"/>
    </location>
</feature>
<dbReference type="PANTHER" id="PTHR46741:SF2">
    <property type="entry name" value="RIBOSOMAL PROTEIN L34AE"/>
    <property type="match status" value="1"/>
</dbReference>
<keyword evidence="2" id="KW-0472">Membrane</keyword>
<gene>
    <name evidence="3" type="ORF">g.55412</name>
</gene>
<feature type="region of interest" description="Disordered" evidence="1">
    <location>
        <begin position="461"/>
        <end position="484"/>
    </location>
</feature>
<dbReference type="PANTHER" id="PTHR46741">
    <property type="entry name" value="OS09G0413600 PROTEIN"/>
    <property type="match status" value="1"/>
</dbReference>
<organism evidence="3">
    <name type="scientific">Anthurium amnicola</name>
    <dbReference type="NCBI Taxonomy" id="1678845"/>
    <lineage>
        <taxon>Eukaryota</taxon>
        <taxon>Viridiplantae</taxon>
        <taxon>Streptophyta</taxon>
        <taxon>Embryophyta</taxon>
        <taxon>Tracheophyta</taxon>
        <taxon>Spermatophyta</taxon>
        <taxon>Magnoliopsida</taxon>
        <taxon>Liliopsida</taxon>
        <taxon>Araceae</taxon>
        <taxon>Pothoideae</taxon>
        <taxon>Potheae</taxon>
        <taxon>Anthurium</taxon>
    </lineage>
</organism>
<dbReference type="InterPro" id="IPR012870">
    <property type="entry name" value="DUF1666"/>
</dbReference>
<evidence type="ECO:0000313" key="3">
    <source>
        <dbReference type="EMBL" id="JAT50298.1"/>
    </source>
</evidence>
<dbReference type="AlphaFoldDB" id="A0A1D1Y6P6"/>
<feature type="compositionally biased region" description="Basic and acidic residues" evidence="1">
    <location>
        <begin position="511"/>
        <end position="525"/>
    </location>
</feature>
<sequence>MGASGAAAAVLGTRLGLMAKEGLAREIAWKKMVVLASSLWFFITSTLAFFFRFLAARVFRPKREEETCKVGCSSSTTPMVSIAKAGETDKFEEEGGEEEEESVFQFRFSFQIPEQSNNNGEVLGGSTGIDGESPMTTSVSNYRFFSSRDYRGFVEAPQAMTLCVQESYMGSDGIVQGSREEVDRELQSRLSSVKSSRRGDSGVGEAEELDVELKNRLSSVRCTHQIHSDVGTMEKLDKELKNRFSSVKSTCSSGQVDSDTVGVAEELDRELKNRLFSAMLSGQYHTDVGAALCQEQEHSSVCGDNFGGADEPEELELLDAVLPEAWSAAGSGGFDSDTESESSSDGYSVKDLALDFDSDGLFTEREFEAEVGRTNSLDSSGEKEELVECKHKSKATQLPNSLGSSGRSEDFENYIEINLKDLNTPDVGLCHTDSISSPDPHIAVPPDGELCEVKQECKRVHQEEKDQKEAIHDSNHSGEVSSNVGLDSENLAIVQSEKILCEAGRVGSKCFKGEESESKDSREPEGTQLPTSCDVDKESARLGSNNHNRNSNPSYQNLSERGPAATTSRSCDGQEAGAVAEAGLSGTTHSEDDARLQEPQSFEETQLTEESKELSMEEWEELESLEEHHDLIDQLRMELKKARAIGLPTISEESESPRSAEGLKPWKPDVRFLRDDPMDELHKLHKIYRERMKKLDVLNNQKMYAIGFLHLKDPVQSMGTQKSFIPTIASILSQNFLPCRRRKSSSDPSERFIKELQSDLEMVYVGQSCLSWEFLHWQYERTRELLESDQHDSHQYNQVAGEFQQFQVLIQRFLENEPFEGPRVPNYVKSRCVLRSLLQVPLVREDCFKNKAAERRKRNDAITGEQLEYIMEDSIRIFWEFVKSDKDETPLIMKGLLGTQVELQDPTDLELMVDIQAILKQKQKKLKDLLRTGNCVVKKFKKARQGGSNQDELFFSQVDMKLVSRVLKMTRITTDQLVWCHKKLSKITFLDRKLLREPSFFLFPC</sequence>
<evidence type="ECO:0000256" key="2">
    <source>
        <dbReference type="SAM" id="Phobius"/>
    </source>
</evidence>
<keyword evidence="2" id="KW-1133">Transmembrane helix</keyword>
<accession>A0A1D1Y6P6</accession>
<feature type="region of interest" description="Disordered" evidence="1">
    <location>
        <begin position="511"/>
        <end position="612"/>
    </location>
</feature>
<evidence type="ECO:0000256" key="1">
    <source>
        <dbReference type="SAM" id="MobiDB-lite"/>
    </source>
</evidence>
<dbReference type="Pfam" id="PF07891">
    <property type="entry name" value="DUF1666"/>
    <property type="match status" value="1"/>
</dbReference>
<proteinExistence type="predicted"/>
<reference evidence="3" key="1">
    <citation type="submission" date="2015-07" db="EMBL/GenBank/DDBJ databases">
        <title>Transcriptome Assembly of Anthurium amnicola.</title>
        <authorList>
            <person name="Suzuki J."/>
        </authorList>
    </citation>
    <scope>NUCLEOTIDE SEQUENCE</scope>
</reference>
<dbReference type="EMBL" id="GDJX01017638">
    <property type="protein sequence ID" value="JAT50298.1"/>
    <property type="molecule type" value="Transcribed_RNA"/>
</dbReference>